<evidence type="ECO:0000313" key="4">
    <source>
        <dbReference type="Proteomes" id="UP000027219"/>
    </source>
</evidence>
<keyword evidence="4" id="KW-1185">Reference proteome</keyword>
<dbReference type="Proteomes" id="UP000027219">
    <property type="component" value="Unassembled WGS sequence"/>
</dbReference>
<name>A0A066UW87_9VIBR</name>
<organism evidence="3 4">
    <name type="scientific">Vibrio fortis</name>
    <dbReference type="NCBI Taxonomy" id="212667"/>
    <lineage>
        <taxon>Bacteria</taxon>
        <taxon>Pseudomonadati</taxon>
        <taxon>Pseudomonadota</taxon>
        <taxon>Gammaproteobacteria</taxon>
        <taxon>Vibrionales</taxon>
        <taxon>Vibrionaceae</taxon>
        <taxon>Vibrio</taxon>
    </lineage>
</organism>
<feature type="chain" id="PRO_5001631464" evidence="1">
    <location>
        <begin position="21"/>
        <end position="345"/>
    </location>
</feature>
<evidence type="ECO:0000256" key="1">
    <source>
        <dbReference type="SAM" id="SignalP"/>
    </source>
</evidence>
<dbReference type="EMBL" id="JFFR01000020">
    <property type="protein sequence ID" value="KDN28414.1"/>
    <property type="molecule type" value="Genomic_DNA"/>
</dbReference>
<dbReference type="InterPro" id="IPR013320">
    <property type="entry name" value="ConA-like_dom_sf"/>
</dbReference>
<sequence>MKLSYLSLITAAVLATPALAADTDMASQFNLDPAKAPAQNFDLSKWKINLPELTTEGPRKGKTLEITKSELANVETPYVHPEWFYTDKETGAMVFVAPNTAPTTPNSKNTRSELRAMLGDDYAAPDNNFVVSSHSNAKDYVSIGGQMTATLSVDQVSTSGNYKKTGAFSVVIGQIHGSDNEPLKIVYRKLPEHEHGSLTWNYELNPPKELKNAKDENGKKLRKDIRHDVFGKYNLKKGSADPVDGIKLGEVFSYDVDIKDTIMHLTFTKNPNSDSPVVKTYEVDLAAGKYQGHDVDLGYGQDWMYFKAGAYNQCNTKKSSSACEWRGMDAGDYTKASFYQLVLNQ</sequence>
<proteinExistence type="predicted"/>
<feature type="domain" description="Alginate lyase 2" evidence="2">
    <location>
        <begin position="41"/>
        <end position="343"/>
    </location>
</feature>
<feature type="signal peptide" evidence="1">
    <location>
        <begin position="1"/>
        <end position="20"/>
    </location>
</feature>
<protein>
    <submittedName>
        <fullName evidence="3">Alginate lyase</fullName>
    </submittedName>
</protein>
<evidence type="ECO:0000313" key="3">
    <source>
        <dbReference type="EMBL" id="KDN28414.1"/>
    </source>
</evidence>
<dbReference type="SUPFAM" id="SSF49899">
    <property type="entry name" value="Concanavalin A-like lectins/glucanases"/>
    <property type="match status" value="1"/>
</dbReference>
<dbReference type="STRING" id="212667.VFDL14_23790"/>
<comment type="caution">
    <text evidence="3">The sequence shown here is derived from an EMBL/GenBank/DDBJ whole genome shotgun (WGS) entry which is preliminary data.</text>
</comment>
<dbReference type="Pfam" id="PF08787">
    <property type="entry name" value="Alginate_lyase2"/>
    <property type="match status" value="1"/>
</dbReference>
<gene>
    <name evidence="3" type="ORF">VFDL14_23790</name>
</gene>
<dbReference type="Gene3D" id="2.60.120.200">
    <property type="match status" value="1"/>
</dbReference>
<dbReference type="AlphaFoldDB" id="A0A066UW87"/>
<dbReference type="OrthoDB" id="1113844at2"/>
<dbReference type="GO" id="GO:0016829">
    <property type="term" value="F:lyase activity"/>
    <property type="evidence" value="ECO:0007669"/>
    <property type="project" value="UniProtKB-KW"/>
</dbReference>
<dbReference type="InterPro" id="IPR014895">
    <property type="entry name" value="Alginate_lyase_2"/>
</dbReference>
<reference evidence="3 4" key="1">
    <citation type="submission" date="2014-02" db="EMBL/GenBank/DDBJ databases">
        <title>Vibrio fortis Dalian14 Genome Sequencing.</title>
        <authorList>
            <person name="Wang Y."/>
            <person name="Song L."/>
            <person name="Liu G."/>
            <person name="Ding J."/>
        </authorList>
    </citation>
    <scope>NUCLEOTIDE SEQUENCE [LARGE SCALE GENOMIC DNA]</scope>
    <source>
        <strain evidence="3 4">Dalian14</strain>
    </source>
</reference>
<keyword evidence="3" id="KW-0456">Lyase</keyword>
<evidence type="ECO:0000259" key="2">
    <source>
        <dbReference type="Pfam" id="PF08787"/>
    </source>
</evidence>
<accession>A0A066UW87</accession>
<keyword evidence="1" id="KW-0732">Signal</keyword>
<dbReference type="RefSeq" id="WP_032551373.1">
    <property type="nucleotide sequence ID" value="NZ_JFFR01000020.1"/>
</dbReference>